<dbReference type="Proteomes" id="UP000368032">
    <property type="component" value="Unassembled WGS sequence"/>
</dbReference>
<evidence type="ECO:0000256" key="1">
    <source>
        <dbReference type="ARBA" id="ARBA00022679"/>
    </source>
</evidence>
<reference evidence="3 4" key="1">
    <citation type="submission" date="2019-10" db="EMBL/GenBank/DDBJ databases">
        <authorList>
            <person name="Wolf R A."/>
        </authorList>
    </citation>
    <scope>NUCLEOTIDE SEQUENCE [LARGE SCALE GENOMIC DNA]</scope>
    <source>
        <strain evidence="3">Collinsella_aerofaciens_DSM_13712</strain>
    </source>
</reference>
<dbReference type="PANTHER" id="PTHR33799:SF1">
    <property type="entry name" value="PTS SYSTEM MANNOSE-SPECIFIC EIIAB COMPONENT-RELATED"/>
    <property type="match status" value="1"/>
</dbReference>
<dbReference type="Pfam" id="PF03610">
    <property type="entry name" value="EIIA-man"/>
    <property type="match status" value="1"/>
</dbReference>
<sequence length="139" mass="15247">MNKILLASHGYLAQGMKSSLEILMGANDRIECLCAYVDDDTRDVAALIDAWMESKDPADTWFVVTDIFGGSVNNEFIQRQTTGSFTLIAGMNLPLLVEMVTQLDSLDADKAKAAVEGSRSFIQLCEAADMLADVEEEEF</sequence>
<dbReference type="PANTHER" id="PTHR33799">
    <property type="entry name" value="PTS PERMEASE-RELATED-RELATED"/>
    <property type="match status" value="1"/>
</dbReference>
<evidence type="ECO:0000259" key="2">
    <source>
        <dbReference type="PROSITE" id="PS51096"/>
    </source>
</evidence>
<dbReference type="GO" id="GO:0016020">
    <property type="term" value="C:membrane"/>
    <property type="evidence" value="ECO:0007669"/>
    <property type="project" value="InterPro"/>
</dbReference>
<dbReference type="SUPFAM" id="SSF53062">
    <property type="entry name" value="PTS system fructose IIA component-like"/>
    <property type="match status" value="1"/>
</dbReference>
<dbReference type="EMBL" id="CABWIF010000001">
    <property type="protein sequence ID" value="VWL86532.1"/>
    <property type="molecule type" value="Genomic_DNA"/>
</dbReference>
<gene>
    <name evidence="3" type="primary">manX_2</name>
    <name evidence="3" type="ORF">CKJAJONC_01100</name>
</gene>
<dbReference type="RefSeq" id="WP_152067324.1">
    <property type="nucleotide sequence ID" value="NZ_CABWIF010000001.1"/>
</dbReference>
<dbReference type="GO" id="GO:0009401">
    <property type="term" value="P:phosphoenolpyruvate-dependent sugar phosphotransferase system"/>
    <property type="evidence" value="ECO:0007669"/>
    <property type="project" value="InterPro"/>
</dbReference>
<organism evidence="3 4">
    <name type="scientific">Collinsella aerofaciens</name>
    <dbReference type="NCBI Taxonomy" id="74426"/>
    <lineage>
        <taxon>Bacteria</taxon>
        <taxon>Bacillati</taxon>
        <taxon>Actinomycetota</taxon>
        <taxon>Coriobacteriia</taxon>
        <taxon>Coriobacteriales</taxon>
        <taxon>Coriobacteriaceae</taxon>
        <taxon>Collinsella</taxon>
    </lineage>
</organism>
<name>A0A5K1IJK1_9ACTN</name>
<dbReference type="Gene3D" id="3.40.50.510">
    <property type="entry name" value="Phosphotransferase system, mannose-type IIA component"/>
    <property type="match status" value="1"/>
</dbReference>
<protein>
    <submittedName>
        <fullName evidence="3">PTS system mannose-specific EIIAB component</fullName>
        <ecNumber evidence="3">2.7.1.191</ecNumber>
    </submittedName>
</protein>
<feature type="domain" description="PTS EIIA type-4" evidence="2">
    <location>
        <begin position="1"/>
        <end position="122"/>
    </location>
</feature>
<dbReference type="InterPro" id="IPR004701">
    <property type="entry name" value="PTS_EIIA_man-typ"/>
</dbReference>
<accession>A0A5K1IJK1</accession>
<evidence type="ECO:0000313" key="4">
    <source>
        <dbReference type="Proteomes" id="UP000368032"/>
    </source>
</evidence>
<keyword evidence="1 3" id="KW-0808">Transferase</keyword>
<dbReference type="InterPro" id="IPR051471">
    <property type="entry name" value="Bacterial_PTS_sugar_comp"/>
</dbReference>
<proteinExistence type="predicted"/>
<dbReference type="PROSITE" id="PS51096">
    <property type="entry name" value="PTS_EIIA_TYPE_4"/>
    <property type="match status" value="1"/>
</dbReference>
<dbReference type="EC" id="2.7.1.191" evidence="3"/>
<dbReference type="InterPro" id="IPR036662">
    <property type="entry name" value="PTS_EIIA_man-typ_sf"/>
</dbReference>
<dbReference type="GO" id="GO:0016740">
    <property type="term" value="F:transferase activity"/>
    <property type="evidence" value="ECO:0007669"/>
    <property type="project" value="UniProtKB-KW"/>
</dbReference>
<evidence type="ECO:0000313" key="3">
    <source>
        <dbReference type="EMBL" id="VWL86532.1"/>
    </source>
</evidence>
<dbReference type="AlphaFoldDB" id="A0A5K1IJK1"/>